<keyword evidence="4" id="KW-0472">Membrane</keyword>
<evidence type="ECO:0000313" key="8">
    <source>
        <dbReference type="EMBL" id="MBM6662910.1"/>
    </source>
</evidence>
<evidence type="ECO:0000256" key="3">
    <source>
        <dbReference type="ARBA" id="ARBA00022729"/>
    </source>
</evidence>
<evidence type="ECO:0000256" key="5">
    <source>
        <dbReference type="ARBA" id="ARBA00023237"/>
    </source>
</evidence>
<dbReference type="EMBL" id="JACJJL010000034">
    <property type="protein sequence ID" value="MBM6662910.1"/>
    <property type="molecule type" value="Genomic_DNA"/>
</dbReference>
<evidence type="ECO:0000313" key="9">
    <source>
        <dbReference type="Proteomes" id="UP000764045"/>
    </source>
</evidence>
<dbReference type="Pfam" id="PF07980">
    <property type="entry name" value="SusD_RagB"/>
    <property type="match status" value="1"/>
</dbReference>
<evidence type="ECO:0000259" key="7">
    <source>
        <dbReference type="Pfam" id="PF07980"/>
    </source>
</evidence>
<name>A0A938WP83_9BACT</name>
<keyword evidence="9" id="KW-1185">Reference proteome</keyword>
<feature type="chain" id="PRO_5036876669" evidence="6">
    <location>
        <begin position="31"/>
        <end position="684"/>
    </location>
</feature>
<keyword evidence="5" id="KW-0998">Cell outer membrane</keyword>
<evidence type="ECO:0000256" key="1">
    <source>
        <dbReference type="ARBA" id="ARBA00004442"/>
    </source>
</evidence>
<dbReference type="GO" id="GO:0009279">
    <property type="term" value="C:cell outer membrane"/>
    <property type="evidence" value="ECO:0007669"/>
    <property type="project" value="UniProtKB-SubCell"/>
</dbReference>
<evidence type="ECO:0000256" key="2">
    <source>
        <dbReference type="ARBA" id="ARBA00006275"/>
    </source>
</evidence>
<sequence length="684" mass="78270">MKRCNYNTFKVCLQKAFALLGLVAALLPVACTDQVQFGGAFLEKAPGGTVTADTVFSNAEYTREFLANAYAYQYYNLPCKSSNGSPQCLNYWKGMPDALGDTHHLFYSSSKVFTDYYNGSLTSSPDDKNNGGVYPYLNEHIWETVRNCWLLIENVDRVPNMPGSEKECIKDEARCLMAYTYFIAFRFYGGLPIIRNTFTGSEEEYTNGRESARNTVDFMLELLETVIANNNLPWKYIGAEAYSKTGHWTMAGAMALKCQVLLFAASPLFNDNLPYYSGQYTMENDACTWFGSYDASLWTDLRLACKDFFDTLSQNGGYHLVQPAGHTQEDYRYAYRYSYLFQDSPEIIHSVRVSTSTSGNNYQWFNLRNNERMSYCPTEEYIEMFPWADGTPFDWEADSLAGRLDTMFVAGDSLPDYQLLQNRRYTRDPRLYETAAVNGALQTINWGDGRTSGQPYENWVGGTTAGTQPATNTGIYATGYKNLKYIAGDAYDKQYPQWSPLLLSDMYLTYAEAIIQDGGSLAEAIGYIDAVRARVGLGGLAECNPTKNLTGNREALLEELLRERACELGLQGARYFDLIRYKRAADFEKPLHGLRIYWLKKDSDGNWQRNEEQWYNKYYDTRSVRDNPDHPMYYEPSHFEFERFEITTGSRVWWNKGFDTKWYLQPFPITEVNKGYGLVQNPGW</sequence>
<gene>
    <name evidence="8" type="ORF">H6B30_14365</name>
</gene>
<protein>
    <submittedName>
        <fullName evidence="8">RagB/SusD family nutrient uptake outer membrane protein</fullName>
    </submittedName>
</protein>
<comment type="caution">
    <text evidence="8">The sequence shown here is derived from an EMBL/GenBank/DDBJ whole genome shotgun (WGS) entry which is preliminary data.</text>
</comment>
<accession>A0A938WP83</accession>
<dbReference type="AlphaFoldDB" id="A0A938WP83"/>
<evidence type="ECO:0000256" key="6">
    <source>
        <dbReference type="SAM" id="SignalP"/>
    </source>
</evidence>
<dbReference type="RefSeq" id="WP_205111784.1">
    <property type="nucleotide sequence ID" value="NZ_JACJJL010000034.1"/>
</dbReference>
<comment type="subcellular location">
    <subcellularLocation>
        <location evidence="1">Cell outer membrane</location>
    </subcellularLocation>
</comment>
<dbReference type="InterPro" id="IPR011990">
    <property type="entry name" value="TPR-like_helical_dom_sf"/>
</dbReference>
<feature type="domain" description="RagB/SusD" evidence="7">
    <location>
        <begin position="353"/>
        <end position="684"/>
    </location>
</feature>
<feature type="signal peptide" evidence="6">
    <location>
        <begin position="1"/>
        <end position="30"/>
    </location>
</feature>
<dbReference type="Gene3D" id="1.25.40.390">
    <property type="match status" value="1"/>
</dbReference>
<dbReference type="InterPro" id="IPR012944">
    <property type="entry name" value="SusD_RagB_dom"/>
</dbReference>
<evidence type="ECO:0000256" key="4">
    <source>
        <dbReference type="ARBA" id="ARBA00023136"/>
    </source>
</evidence>
<dbReference type="SUPFAM" id="SSF48452">
    <property type="entry name" value="TPR-like"/>
    <property type="match status" value="1"/>
</dbReference>
<comment type="similarity">
    <text evidence="2">Belongs to the SusD family.</text>
</comment>
<keyword evidence="3 6" id="KW-0732">Signal</keyword>
<organism evidence="8 9">
    <name type="scientific">Marseilla massiliensis</name>
    <dbReference type="NCBI Taxonomy" id="1841864"/>
    <lineage>
        <taxon>Bacteria</taxon>
        <taxon>Pseudomonadati</taxon>
        <taxon>Bacteroidota</taxon>
        <taxon>Bacteroidia</taxon>
        <taxon>Bacteroidales</taxon>
        <taxon>Prevotellaceae</taxon>
        <taxon>Marseilla</taxon>
    </lineage>
</organism>
<dbReference type="Proteomes" id="UP000764045">
    <property type="component" value="Unassembled WGS sequence"/>
</dbReference>
<reference evidence="8 9" key="1">
    <citation type="journal article" date="2021" name="Sci. Rep.">
        <title>The distribution of antibiotic resistance genes in chicken gut microbiota commensals.</title>
        <authorList>
            <person name="Juricova H."/>
            <person name="Matiasovicova J."/>
            <person name="Kubasova T."/>
            <person name="Cejkova D."/>
            <person name="Rychlik I."/>
        </authorList>
    </citation>
    <scope>NUCLEOTIDE SEQUENCE [LARGE SCALE GENOMIC DNA]</scope>
    <source>
        <strain evidence="8 9">An819</strain>
    </source>
</reference>
<proteinExistence type="inferred from homology"/>